<dbReference type="Gene3D" id="2.20.70.30">
    <property type="entry name" value="Nascent polypeptide-associated complex domain"/>
    <property type="match status" value="1"/>
</dbReference>
<proteinExistence type="predicted"/>
<feature type="compositionally biased region" description="Low complexity" evidence="1">
    <location>
        <begin position="768"/>
        <end position="899"/>
    </location>
</feature>
<dbReference type="Pfam" id="PF19026">
    <property type="entry name" value="UBA_HYPK"/>
    <property type="match status" value="1"/>
</dbReference>
<feature type="region of interest" description="Disordered" evidence="1">
    <location>
        <begin position="13"/>
        <end position="207"/>
    </location>
</feature>
<feature type="compositionally biased region" description="Low complexity" evidence="1">
    <location>
        <begin position="252"/>
        <end position="270"/>
    </location>
</feature>
<protein>
    <submittedName>
        <fullName evidence="3">NAC alpha domain containing</fullName>
    </submittedName>
</protein>
<dbReference type="GO" id="GO:0005854">
    <property type="term" value="C:nascent polypeptide-associated complex"/>
    <property type="evidence" value="ECO:0007669"/>
    <property type="project" value="InterPro"/>
</dbReference>
<dbReference type="InterPro" id="IPR002715">
    <property type="entry name" value="Nas_poly-pep-assoc_cplx_dom"/>
</dbReference>
<feature type="compositionally biased region" description="Pro residues" evidence="1">
    <location>
        <begin position="1084"/>
        <end position="1103"/>
    </location>
</feature>
<dbReference type="Gene3D" id="1.10.8.10">
    <property type="entry name" value="DNA helicase RuvA subunit, C-terminal domain"/>
    <property type="match status" value="1"/>
</dbReference>
<feature type="compositionally biased region" description="Low complexity" evidence="1">
    <location>
        <begin position="364"/>
        <end position="378"/>
    </location>
</feature>
<feature type="region of interest" description="Disordered" evidence="1">
    <location>
        <begin position="314"/>
        <end position="340"/>
    </location>
</feature>
<comment type="caution">
    <text evidence="3">The sequence shown here is derived from an EMBL/GenBank/DDBJ whole genome shotgun (WGS) entry which is preliminary data.</text>
</comment>
<feature type="compositionally biased region" description="Low complexity" evidence="1">
    <location>
        <begin position="1235"/>
        <end position="1253"/>
    </location>
</feature>
<dbReference type="EMBL" id="JACAGC010000019">
    <property type="protein sequence ID" value="KAF6301914.1"/>
    <property type="molecule type" value="Genomic_DNA"/>
</dbReference>
<evidence type="ECO:0000256" key="1">
    <source>
        <dbReference type="SAM" id="MobiDB-lite"/>
    </source>
</evidence>
<dbReference type="Proteomes" id="UP000585614">
    <property type="component" value="Unassembled WGS sequence"/>
</dbReference>
<dbReference type="Pfam" id="PF01849">
    <property type="entry name" value="NAC"/>
    <property type="match status" value="1"/>
</dbReference>
<evidence type="ECO:0000313" key="4">
    <source>
        <dbReference type="Proteomes" id="UP000585614"/>
    </source>
</evidence>
<feature type="region of interest" description="Disordered" evidence="1">
    <location>
        <begin position="1001"/>
        <end position="1164"/>
    </location>
</feature>
<dbReference type="SMART" id="SM01407">
    <property type="entry name" value="NAC"/>
    <property type="match status" value="1"/>
</dbReference>
<sequence>MPGEATRAELLLAEAGGPGSRTDRSCDVAAATTPRRDRLEPCALTPGPSALALTFLPSKPGARPPPEGASWDAGPHRAPSAWAVPTEGGPSPGPPDVQPTERPLPGTLEPRIVMGEETCGAPPPSREALPELRDQEGGPASLSPPPALCSQGDLAVPFPALDPDSYFTPPSTPSETAAPLLPNPGDAQAEPGDSPPTSPSGSYVTADGDSWGSSLSCSLSLLAPDEGLDVPSAWGFSPPGSEADEQELPHVGSPGSLSPESSLSGDSSSSWDQEGHFFELDLLANDPMIPAALLPFRGSLIFQVEAVDVTPLAPEGEHGQQEAPGGDLAGEDDNDSTFASSLQSLSDLSITEGVDEAFAFWDDSSAASSDPDSASYAGADEERLYSGEPHAQPPTRLSDGPEEEASPGVSQGEASWATEVTGAGPTSGRVSAAALQEAPGLTGVTPQAQQGGVGSSVGTAPVATATPEPLEEGAGSALGLESPAPPWTTQWEVGLDAGPEAQQNLEEDAGQVPPLGGENPLTVVTTRLSLQDAGLPSGQGPATAANPRALQTDAGYIPGTEPMATTAQWEGDQTLGLKPLPEENSGGTGDLEPPALDQTQQGGPEPAADTGTPWASHGDTGPPKPASEIPDVPKPVVQAPDIPEPTSETPDPLEPTMEAPDTPEPTSETPDPLELTMEAPDTPEPISETPDPLEPTMEAPDTPEPNSETPDPLEPTMEAPDTPEPISETPDPLEPTMEAPDTPEPNSETPDPLEPTMEAPDTPEPILETPDPLEPTMETPDTPEPTSETPEPLEPTMEAPDAPEPTMETPETPELTSETPDTPEPTLETPEPLEPTMEAPDAPDPTMETPETPELTSETPDTPEPTLETPEPLEPTMEAPDAPDPTMETPDTPEPTLETQDIPKPALEALDTPKPNAEIQNCPHPPPEALDPPDLPKEALGPPKPALEILGPPHPPTEALDAPGLTSGGEEAAEGLLAPNRVACSYARLPCGGRAEPCLPLKEAPGVENQGAGGLKPAPQSTGKSPGSGCPKVGLVQPPSTAKEERATLGPQLPATMASEAKLGSCPEFPSRAVPRPGGGCPEEPAPTSPPPSPLSPPLPEPVRGPGSEEQAQAVPGILGSSSPQPQDRLPGPEPSAPGVLMGTAPPPSASPVPGACQEDSVEGMELRGAVSLPPPQAGAQWAVAAFSGTTNPPGAGQRVSLQPQSPLLNLKVAPVGDTHAKDPALRIPPPCQVPPGSGSQSPASPQGLPAAEQQDDQDSLEEESPRAPGSGQHSDSHGESSAELEEQDRSGPQAAQCLAQASASGSEDTVAKAKQSRSEKKARKAMSKLGLRQIQGVTRITIQKSKNILFVIAKPDVFKSPASDTYVVFGEAKIEDLSQQVHRAAAEKFKVPAEPSILVPESAPGPRVRPEREEDDDQDEEEVDEAGLELRDIELVMAQANVSRAKAVRALRDNQSDIVNAIMELTM</sequence>
<evidence type="ECO:0000313" key="3">
    <source>
        <dbReference type="EMBL" id="KAF6301914.1"/>
    </source>
</evidence>
<feature type="region of interest" description="Disordered" evidence="1">
    <location>
        <begin position="1211"/>
        <end position="1330"/>
    </location>
</feature>
<feature type="compositionally biased region" description="Acidic residues" evidence="1">
    <location>
        <begin position="1254"/>
        <end position="1263"/>
    </location>
</feature>
<gene>
    <name evidence="3" type="ORF">mRhiFer1_011565</name>
</gene>
<feature type="compositionally biased region" description="Acidic residues" evidence="1">
    <location>
        <begin position="1414"/>
        <end position="1428"/>
    </location>
</feature>
<dbReference type="PROSITE" id="PS51151">
    <property type="entry name" value="NAC_AB"/>
    <property type="match status" value="1"/>
</dbReference>
<dbReference type="InterPro" id="IPR041907">
    <property type="entry name" value="NACAD_UBA"/>
</dbReference>
<feature type="region of interest" description="Disordered" evidence="1">
    <location>
        <begin position="228"/>
        <end position="271"/>
    </location>
</feature>
<organism evidence="3 4">
    <name type="scientific">Rhinolophus ferrumequinum</name>
    <name type="common">Greater horseshoe bat</name>
    <dbReference type="NCBI Taxonomy" id="59479"/>
    <lineage>
        <taxon>Eukaryota</taxon>
        <taxon>Metazoa</taxon>
        <taxon>Chordata</taxon>
        <taxon>Craniata</taxon>
        <taxon>Vertebrata</taxon>
        <taxon>Euteleostomi</taxon>
        <taxon>Mammalia</taxon>
        <taxon>Eutheria</taxon>
        <taxon>Laurasiatheria</taxon>
        <taxon>Chiroptera</taxon>
        <taxon>Yinpterochiroptera</taxon>
        <taxon>Rhinolophoidea</taxon>
        <taxon>Rhinolophidae</taxon>
        <taxon>Rhinolophinae</taxon>
        <taxon>Rhinolophus</taxon>
    </lineage>
</organism>
<dbReference type="InterPro" id="IPR038187">
    <property type="entry name" value="NAC_A/B_dom_sf"/>
</dbReference>
<dbReference type="InterPro" id="IPR044034">
    <property type="entry name" value="NAC-like_UBA"/>
</dbReference>
<dbReference type="PANTHER" id="PTHR21713">
    <property type="entry name" value="NASCENT POLYPEPTIDE ASSOCIATED COMPLEX ALPHA SUBUNIT-RELATED"/>
    <property type="match status" value="1"/>
</dbReference>
<dbReference type="InterPro" id="IPR016641">
    <property type="entry name" value="EGD2/NACA0like"/>
</dbReference>
<dbReference type="FunFam" id="2.20.70.30:FF:000002">
    <property type="entry name" value="Nascent polypeptide-associated complex (NAC), alpha subunit"/>
    <property type="match status" value="1"/>
</dbReference>
<feature type="region of interest" description="Disordered" evidence="1">
    <location>
        <begin position="364"/>
        <end position="973"/>
    </location>
</feature>
<dbReference type="CDD" id="cd14416">
    <property type="entry name" value="UBA_NACAD"/>
    <property type="match status" value="1"/>
</dbReference>
<accession>A0A7J7TM84</accession>
<name>A0A7J7TM84_RHIFE</name>
<feature type="region of interest" description="Disordered" evidence="1">
    <location>
        <begin position="1394"/>
        <end position="1428"/>
    </location>
</feature>
<dbReference type="FunFam" id="1.10.8.10:FF:000006">
    <property type="entry name" value="Putative nascent polypeptide-associated complex subunit alpha"/>
    <property type="match status" value="1"/>
</dbReference>
<dbReference type="CDD" id="cd22054">
    <property type="entry name" value="NAC_NACA"/>
    <property type="match status" value="1"/>
</dbReference>
<feature type="compositionally biased region" description="Low complexity" evidence="1">
    <location>
        <begin position="1294"/>
        <end position="1307"/>
    </location>
</feature>
<evidence type="ECO:0000259" key="2">
    <source>
        <dbReference type="PROSITE" id="PS51151"/>
    </source>
</evidence>
<feature type="compositionally biased region" description="Low complexity" evidence="1">
    <location>
        <begin position="658"/>
        <end position="676"/>
    </location>
</feature>
<feature type="domain" description="NAC-A/B" evidence="2">
    <location>
        <begin position="1317"/>
        <end position="1382"/>
    </location>
</feature>
<reference evidence="3 4" key="1">
    <citation type="journal article" date="2020" name="Nature">
        <title>Six reference-quality genomes reveal evolution of bat adaptations.</title>
        <authorList>
            <person name="Jebb D."/>
            <person name="Huang Z."/>
            <person name="Pippel M."/>
            <person name="Hughes G.M."/>
            <person name="Lavrichenko K."/>
            <person name="Devanna P."/>
            <person name="Winkler S."/>
            <person name="Jermiin L.S."/>
            <person name="Skirmuntt E.C."/>
            <person name="Katzourakis A."/>
            <person name="Burkitt-Gray L."/>
            <person name="Ray D.A."/>
            <person name="Sullivan K.A.M."/>
            <person name="Roscito J.G."/>
            <person name="Kirilenko B.M."/>
            <person name="Davalos L.M."/>
            <person name="Corthals A.P."/>
            <person name="Power M.L."/>
            <person name="Jones G."/>
            <person name="Ransome R.D."/>
            <person name="Dechmann D.K.N."/>
            <person name="Locatelli A.G."/>
            <person name="Puechmaille S.J."/>
            <person name="Fedrigo O."/>
            <person name="Jarvis E.D."/>
            <person name="Hiller M."/>
            <person name="Vernes S.C."/>
            <person name="Myers E.W."/>
            <person name="Teeling E.C."/>
        </authorList>
    </citation>
    <scope>NUCLEOTIDE SEQUENCE [LARGE SCALE GENOMIC DNA]</scope>
    <source>
        <strain evidence="3">MRhiFer1</strain>
        <tissue evidence="3">Lung</tissue>
    </source>
</reference>